<accession>A0A318L0P3</accession>
<evidence type="ECO:0000313" key="5">
    <source>
        <dbReference type="EMBL" id="PXX81515.1"/>
    </source>
</evidence>
<feature type="domain" description="HTH gntR-type" evidence="4">
    <location>
        <begin position="254"/>
        <end position="322"/>
    </location>
</feature>
<dbReference type="STRING" id="1034346.GCA_000313565_00123"/>
<evidence type="ECO:0000256" key="2">
    <source>
        <dbReference type="ARBA" id="ARBA00023125"/>
    </source>
</evidence>
<dbReference type="InterPro" id="IPR036388">
    <property type="entry name" value="WH-like_DNA-bd_sf"/>
</dbReference>
<organism evidence="5 6">
    <name type="scientific">Dielma fastidiosa</name>
    <dbReference type="NCBI Taxonomy" id="1034346"/>
    <lineage>
        <taxon>Bacteria</taxon>
        <taxon>Bacillati</taxon>
        <taxon>Bacillota</taxon>
        <taxon>Erysipelotrichia</taxon>
        <taxon>Erysipelotrichales</taxon>
        <taxon>Erysipelotrichaceae</taxon>
        <taxon>Dielma</taxon>
    </lineage>
</organism>
<evidence type="ECO:0000256" key="1">
    <source>
        <dbReference type="ARBA" id="ARBA00023015"/>
    </source>
</evidence>
<dbReference type="GO" id="GO:0003677">
    <property type="term" value="F:DNA binding"/>
    <property type="evidence" value="ECO:0007669"/>
    <property type="project" value="UniProtKB-KW"/>
</dbReference>
<dbReference type="GO" id="GO:0003700">
    <property type="term" value="F:DNA-binding transcription factor activity"/>
    <property type="evidence" value="ECO:0007669"/>
    <property type="project" value="InterPro"/>
</dbReference>
<evidence type="ECO:0000313" key="6">
    <source>
        <dbReference type="Proteomes" id="UP000247612"/>
    </source>
</evidence>
<keyword evidence="2 5" id="KW-0238">DNA-binding</keyword>
<comment type="caution">
    <text evidence="5">The sequence shown here is derived from an EMBL/GenBank/DDBJ whole genome shotgun (WGS) entry which is preliminary data.</text>
</comment>
<evidence type="ECO:0000256" key="3">
    <source>
        <dbReference type="ARBA" id="ARBA00023163"/>
    </source>
</evidence>
<dbReference type="InterPro" id="IPR036390">
    <property type="entry name" value="WH_DNA-bd_sf"/>
</dbReference>
<name>A0A318L0P3_9FIRM</name>
<dbReference type="SMART" id="SM00345">
    <property type="entry name" value="HTH_GNTR"/>
    <property type="match status" value="2"/>
</dbReference>
<dbReference type="AlphaFoldDB" id="A0A318L0P3"/>
<reference evidence="5 6" key="1">
    <citation type="submission" date="2018-05" db="EMBL/GenBank/DDBJ databases">
        <title>Genomic Encyclopedia of Type Strains, Phase IV (KMG-IV): sequencing the most valuable type-strain genomes for metagenomic binning, comparative biology and taxonomic classification.</title>
        <authorList>
            <person name="Goeker M."/>
        </authorList>
    </citation>
    <scope>NUCLEOTIDE SEQUENCE [LARGE SCALE GENOMIC DNA]</scope>
    <source>
        <strain evidence="5 6">JC118</strain>
    </source>
</reference>
<proteinExistence type="predicted"/>
<keyword evidence="3" id="KW-0804">Transcription</keyword>
<keyword evidence="6" id="KW-1185">Reference proteome</keyword>
<protein>
    <submittedName>
        <fullName evidence="5">DNA-binding FadR family transcriptional regulator</fullName>
    </submittedName>
</protein>
<evidence type="ECO:0000259" key="4">
    <source>
        <dbReference type="PROSITE" id="PS50949"/>
    </source>
</evidence>
<dbReference type="PANTHER" id="PTHR43537">
    <property type="entry name" value="TRANSCRIPTIONAL REGULATOR, GNTR FAMILY"/>
    <property type="match status" value="1"/>
</dbReference>
<dbReference type="RefSeq" id="WP_022936431.1">
    <property type="nucleotide sequence ID" value="NZ_CABKRQ010000001.1"/>
</dbReference>
<dbReference type="SUPFAM" id="SSF46785">
    <property type="entry name" value="Winged helix' DNA-binding domain"/>
    <property type="match status" value="2"/>
</dbReference>
<dbReference type="Pfam" id="PF00392">
    <property type="entry name" value="GntR"/>
    <property type="match status" value="2"/>
</dbReference>
<dbReference type="OrthoDB" id="1972820at2"/>
<dbReference type="EMBL" id="QJKH01000001">
    <property type="protein sequence ID" value="PXX81515.1"/>
    <property type="molecule type" value="Genomic_DNA"/>
</dbReference>
<dbReference type="InterPro" id="IPR000524">
    <property type="entry name" value="Tscrpt_reg_HTH_GntR"/>
</dbReference>
<gene>
    <name evidence="5" type="ORF">DES51_101124</name>
</gene>
<keyword evidence="1" id="KW-0805">Transcription regulation</keyword>
<dbReference type="Gene3D" id="1.10.10.10">
    <property type="entry name" value="Winged helix-like DNA-binding domain superfamily/Winged helix DNA-binding domain"/>
    <property type="match status" value="2"/>
</dbReference>
<dbReference type="PANTHER" id="PTHR43537:SF5">
    <property type="entry name" value="UXU OPERON TRANSCRIPTIONAL REGULATOR"/>
    <property type="match status" value="1"/>
</dbReference>
<dbReference type="CDD" id="cd07377">
    <property type="entry name" value="WHTH_GntR"/>
    <property type="match status" value="2"/>
</dbReference>
<dbReference type="PROSITE" id="PS50949">
    <property type="entry name" value="HTH_GNTR"/>
    <property type="match status" value="2"/>
</dbReference>
<feature type="domain" description="HTH gntR-type" evidence="4">
    <location>
        <begin position="5"/>
        <end position="73"/>
    </location>
</feature>
<dbReference type="Proteomes" id="UP000247612">
    <property type="component" value="Unassembled WGS sequence"/>
</dbReference>
<sequence length="488" mass="55914">MHEKQTLHDYVYHHLREQIISGQRPYGTKLPSMSQLCEFYHVGIRTVRDVLSRLKNEGYIVSEERKAAVVIYCQNDPLHQETAVHTILANQDNIREVYQTLAVVIPRLLAFSVQFYDDEDLKALIYKLTRLKNKSIEARTQICSYEFYRLLDRSHNLLSRDLFASLEIFTYITFFRNQPHFLDYILKHNAFHNIGWVLAPIAKKDQAAIIERSQIMFDSVAAAINDSMIDLKIQNDEHQGQTKLYQWSANRGRDQYYTSIVRDLIDKIGTGYYKENNYLPPEAELAKLYGVSVATIRSALKVLNELGFAKTMNVKGTKVILQNTADTYRCMQHHTYRRDTLLYLSGLQLMAILIKPAARLAWDQIDAKTKAALSQQVKQGTAIPLALISECVIAHQPLQPLKEILRQVSLLLHWGYYYSFFAQGPASEQTLASRSWLAIEALQEKDAQQFAEALADCYCHVLDYVRDALVKCGLAAAAALITPDCSFY</sequence>